<dbReference type="OrthoDB" id="9815972at2"/>
<evidence type="ECO:0000259" key="6">
    <source>
        <dbReference type="Pfam" id="PF01061"/>
    </source>
</evidence>
<feature type="transmembrane region" description="Helical" evidence="5">
    <location>
        <begin position="201"/>
        <end position="219"/>
    </location>
</feature>
<evidence type="ECO:0000256" key="4">
    <source>
        <dbReference type="ARBA" id="ARBA00023136"/>
    </source>
</evidence>
<dbReference type="InterPro" id="IPR051784">
    <property type="entry name" value="Nod_factor_ABC_transporter"/>
</dbReference>
<reference evidence="7 8" key="1">
    <citation type="submission" date="2019-01" db="EMBL/GenBank/DDBJ databases">
        <title>Ktedonosporobacter rubrisoli SCAWS-G2.</title>
        <authorList>
            <person name="Huang Y."/>
            <person name="Yan B."/>
        </authorList>
    </citation>
    <scope>NUCLEOTIDE SEQUENCE [LARGE SCALE GENOMIC DNA]</scope>
    <source>
        <strain evidence="7 8">SCAWS-G2</strain>
    </source>
</reference>
<name>A0A4P6JLZ9_KTERU</name>
<dbReference type="GO" id="GO:0016020">
    <property type="term" value="C:membrane"/>
    <property type="evidence" value="ECO:0007669"/>
    <property type="project" value="UniProtKB-SubCell"/>
</dbReference>
<dbReference type="GO" id="GO:0140359">
    <property type="term" value="F:ABC-type transporter activity"/>
    <property type="evidence" value="ECO:0007669"/>
    <property type="project" value="InterPro"/>
</dbReference>
<feature type="transmembrane region" description="Helical" evidence="5">
    <location>
        <begin position="54"/>
        <end position="73"/>
    </location>
</feature>
<feature type="domain" description="ABC-2 type transporter transmembrane" evidence="6">
    <location>
        <begin position="44"/>
        <end position="243"/>
    </location>
</feature>
<dbReference type="Pfam" id="PF01061">
    <property type="entry name" value="ABC2_membrane"/>
    <property type="match status" value="1"/>
</dbReference>
<dbReference type="EMBL" id="CP035758">
    <property type="protein sequence ID" value="QBD76269.1"/>
    <property type="molecule type" value="Genomic_DNA"/>
</dbReference>
<keyword evidence="4 5" id="KW-0472">Membrane</keyword>
<dbReference type="PANTHER" id="PTHR43229:SF6">
    <property type="entry name" value="ABC-TYPE MULTIDRUG TRANSPORT SYSTEM, PERMEASE COMPONENT"/>
    <property type="match status" value="1"/>
</dbReference>
<dbReference type="KEGG" id="kbs:EPA93_09705"/>
<evidence type="ECO:0000313" key="8">
    <source>
        <dbReference type="Proteomes" id="UP000290365"/>
    </source>
</evidence>
<dbReference type="PANTHER" id="PTHR43229">
    <property type="entry name" value="NODULATION PROTEIN J"/>
    <property type="match status" value="1"/>
</dbReference>
<keyword evidence="2 5" id="KW-0812">Transmembrane</keyword>
<keyword evidence="3 5" id="KW-1133">Transmembrane helix</keyword>
<organism evidence="7 8">
    <name type="scientific">Ktedonosporobacter rubrisoli</name>
    <dbReference type="NCBI Taxonomy" id="2509675"/>
    <lineage>
        <taxon>Bacteria</taxon>
        <taxon>Bacillati</taxon>
        <taxon>Chloroflexota</taxon>
        <taxon>Ktedonobacteria</taxon>
        <taxon>Ktedonobacterales</taxon>
        <taxon>Ktedonosporobacteraceae</taxon>
        <taxon>Ktedonosporobacter</taxon>
    </lineage>
</organism>
<evidence type="ECO:0000256" key="1">
    <source>
        <dbReference type="ARBA" id="ARBA00004141"/>
    </source>
</evidence>
<feature type="transmembrane region" description="Helical" evidence="5">
    <location>
        <begin position="128"/>
        <end position="153"/>
    </location>
</feature>
<feature type="transmembrane region" description="Helical" evidence="5">
    <location>
        <begin position="165"/>
        <end position="189"/>
    </location>
</feature>
<evidence type="ECO:0000256" key="5">
    <source>
        <dbReference type="SAM" id="Phobius"/>
    </source>
</evidence>
<protein>
    <submittedName>
        <fullName evidence="7">ABC transporter permease</fullName>
    </submittedName>
</protein>
<comment type="subcellular location">
    <subcellularLocation>
        <location evidence="1">Membrane</location>
        <topology evidence="1">Multi-pass membrane protein</topology>
    </subcellularLocation>
</comment>
<keyword evidence="8" id="KW-1185">Reference proteome</keyword>
<evidence type="ECO:0000256" key="2">
    <source>
        <dbReference type="ARBA" id="ARBA00022692"/>
    </source>
</evidence>
<dbReference type="Proteomes" id="UP000290365">
    <property type="component" value="Chromosome"/>
</dbReference>
<feature type="transmembrane region" description="Helical" evidence="5">
    <location>
        <begin position="79"/>
        <end position="97"/>
    </location>
</feature>
<evidence type="ECO:0000256" key="3">
    <source>
        <dbReference type="ARBA" id="ARBA00022989"/>
    </source>
</evidence>
<gene>
    <name evidence="7" type="ORF">EPA93_09705</name>
</gene>
<evidence type="ECO:0000313" key="7">
    <source>
        <dbReference type="EMBL" id="QBD76269.1"/>
    </source>
</evidence>
<sequence length="259" mass="28303">MEKPMDTKRFETMSSLNDSLPLPGLMARMGLQTLKIALGNEIAKGLLDLWRGKFALLLEMIAFSFFFLVIAFAQGKGSFQQAAIVPLLLGFVGYLFFHMQTNRLFWGLLGEIQSGTLEQMHLSPLPSWLLLAGLAVASIVEALITTILMYLLVRLVVPVTIPLRLSALLPLALLTVGSVGYSLIVGGLTLRFKRLEILKEFLQAVVFLFGGVFVSPSHMPHWMATIARFLPITPGIAGLQQTLLGGVSLAMLFSDGSII</sequence>
<accession>A0A4P6JLZ9</accession>
<dbReference type="InterPro" id="IPR013525">
    <property type="entry name" value="ABC2_TM"/>
</dbReference>
<dbReference type="AlphaFoldDB" id="A0A4P6JLZ9"/>
<proteinExistence type="predicted"/>